<organism evidence="5 7">
    <name type="scientific">Solemya velum gill symbiont</name>
    <dbReference type="NCBI Taxonomy" id="2340"/>
    <lineage>
        <taxon>Bacteria</taxon>
        <taxon>Pseudomonadati</taxon>
        <taxon>Pseudomonadota</taxon>
        <taxon>Gammaproteobacteria</taxon>
        <taxon>sulfur-oxidizing symbionts</taxon>
    </lineage>
</organism>
<dbReference type="OrthoDB" id="9075305at2"/>
<proteinExistence type="predicted"/>
<protein>
    <recommendedName>
        <fullName evidence="4">Sulfotransferase domain-containing protein</fullName>
    </recommendedName>
</protein>
<keyword evidence="1" id="KW-0808">Transferase</keyword>
<dbReference type="Pfam" id="PF00685">
    <property type="entry name" value="Sulfotransfer_1"/>
    <property type="match status" value="1"/>
</dbReference>
<dbReference type="Proteomes" id="UP000030856">
    <property type="component" value="Unassembled WGS sequence"/>
</dbReference>
<gene>
    <name evidence="6" type="ORF">BOV88_01895</name>
    <name evidence="5" type="ORF">JV46_02230</name>
</gene>
<dbReference type="RefSeq" id="WP_052132357.1">
    <property type="nucleotide sequence ID" value="NZ_JRAA01000004.1"/>
</dbReference>
<dbReference type="GeneID" id="86991025"/>
<accession>A0A0B0H1B8</accession>
<reference evidence="5 7" key="1">
    <citation type="journal article" date="2014" name="BMC Genomics">
        <title>The genome of the intracellular bacterium of the coastal bivalve, Solemya velum: a blueprint for thriving in and out of symbiosis.</title>
        <authorList>
            <person name="Dmytrenko O."/>
            <person name="Russell S.L."/>
            <person name="Loo W.T."/>
            <person name="Fontanez K.M."/>
            <person name="Liao L."/>
            <person name="Roeselers G."/>
            <person name="Sharma R."/>
            <person name="Stewart F.J."/>
            <person name="Newton I.L."/>
            <person name="Woyke T."/>
            <person name="Wu D."/>
            <person name="Lang J.M."/>
            <person name="Eisen J.A."/>
            <person name="Cavanaugh C.M."/>
        </authorList>
    </citation>
    <scope>NUCLEOTIDE SEQUENCE [LARGE SCALE GENOMIC DNA]</scope>
    <source>
        <strain evidence="5 7">WH</strain>
    </source>
</reference>
<evidence type="ECO:0000256" key="1">
    <source>
        <dbReference type="ARBA" id="ARBA00022679"/>
    </source>
</evidence>
<dbReference type="InterPro" id="IPR027417">
    <property type="entry name" value="P-loop_NTPase"/>
</dbReference>
<dbReference type="AlphaFoldDB" id="A0A0B0H1B8"/>
<dbReference type="PANTHER" id="PTHR10605:SF56">
    <property type="entry name" value="BIFUNCTIONAL HEPARAN SULFATE N-DEACETYLASE_N-SULFOTRANSFERASE"/>
    <property type="match status" value="1"/>
</dbReference>
<dbReference type="STRING" id="2340.JV46_02230"/>
<evidence type="ECO:0000259" key="4">
    <source>
        <dbReference type="Pfam" id="PF00685"/>
    </source>
</evidence>
<evidence type="ECO:0000313" key="6">
    <source>
        <dbReference type="EMBL" id="OOY35824.1"/>
    </source>
</evidence>
<dbReference type="Proteomes" id="UP000190962">
    <property type="component" value="Unassembled WGS sequence"/>
</dbReference>
<evidence type="ECO:0000313" key="5">
    <source>
        <dbReference type="EMBL" id="KHF24008.1"/>
    </source>
</evidence>
<dbReference type="InterPro" id="IPR000863">
    <property type="entry name" value="Sulfotransferase_dom"/>
</dbReference>
<evidence type="ECO:0000313" key="7">
    <source>
        <dbReference type="Proteomes" id="UP000030856"/>
    </source>
</evidence>
<dbReference type="InterPro" id="IPR037359">
    <property type="entry name" value="NST/OST"/>
</dbReference>
<keyword evidence="2" id="KW-0325">Glycoprotein</keyword>
<sequence>MMPITANCHHTQPVFILCIGAPKTGTTWFYNYLNSFECTDLGFKKEYHIFDAAYLEGTDHCRPNKNRAGSSSKSGFRRKQEAQEKRLEQFRDNHDEYYDYFASLYSDIISISADITPSYMGLPVEVLSLINHEFKSRGIQTKVVFFMRDPVSRIISSAKMAQRVGIYAGKRFNRDSHIDEILKELCKLPTVIRNSNYQDTLHNLDSVFDQQNIHIGIYETMFSKHELERLSSFIGLQSRPDWLDKYFNRASTPEDEDIQTAFTQSFKQLLSEQYSYCFDRYPELANIENWSKHAESIA</sequence>
<dbReference type="Gene3D" id="3.40.50.300">
    <property type="entry name" value="P-loop containing nucleotide triphosphate hydrolases"/>
    <property type="match status" value="1"/>
</dbReference>
<evidence type="ECO:0000313" key="8">
    <source>
        <dbReference type="Proteomes" id="UP000190962"/>
    </source>
</evidence>
<dbReference type="eggNOG" id="ENOG5031YEN">
    <property type="taxonomic scope" value="Bacteria"/>
</dbReference>
<evidence type="ECO:0000256" key="2">
    <source>
        <dbReference type="ARBA" id="ARBA00023180"/>
    </source>
</evidence>
<feature type="domain" description="Sulfotransferase" evidence="4">
    <location>
        <begin position="16"/>
        <end position="252"/>
    </location>
</feature>
<reference evidence="6 8" key="2">
    <citation type="submission" date="2016-11" db="EMBL/GenBank/DDBJ databases">
        <title>Mixed transmission modes and dynamic genome evolution in an obligate animal-bacterial symbiosis.</title>
        <authorList>
            <person name="Russell S.L."/>
            <person name="Corbett-Detig R.B."/>
            <person name="Cavanaugh C.M."/>
        </authorList>
    </citation>
    <scope>NUCLEOTIDE SEQUENCE [LARGE SCALE GENOMIC DNA]</scope>
    <source>
        <strain evidence="6">MA-KB16</strain>
    </source>
</reference>
<dbReference type="EMBL" id="JRAA01000004">
    <property type="protein sequence ID" value="KHF24008.1"/>
    <property type="molecule type" value="Genomic_DNA"/>
</dbReference>
<dbReference type="SUPFAM" id="SSF52540">
    <property type="entry name" value="P-loop containing nucleoside triphosphate hydrolases"/>
    <property type="match status" value="1"/>
</dbReference>
<dbReference type="EMBL" id="MPNX01000002">
    <property type="protein sequence ID" value="OOY35824.1"/>
    <property type="molecule type" value="Genomic_DNA"/>
</dbReference>
<dbReference type="PANTHER" id="PTHR10605">
    <property type="entry name" value="HEPARAN SULFATE SULFOTRANSFERASE"/>
    <property type="match status" value="1"/>
</dbReference>
<feature type="region of interest" description="Disordered" evidence="3">
    <location>
        <begin position="64"/>
        <end position="83"/>
    </location>
</feature>
<comment type="caution">
    <text evidence="5">The sequence shown here is derived from an EMBL/GenBank/DDBJ whole genome shotgun (WGS) entry which is preliminary data.</text>
</comment>
<dbReference type="GO" id="GO:0008146">
    <property type="term" value="F:sulfotransferase activity"/>
    <property type="evidence" value="ECO:0007669"/>
    <property type="project" value="InterPro"/>
</dbReference>
<evidence type="ECO:0000256" key="3">
    <source>
        <dbReference type="SAM" id="MobiDB-lite"/>
    </source>
</evidence>
<keyword evidence="7" id="KW-1185">Reference proteome</keyword>
<name>A0A0B0H1B8_SOVGS</name>